<evidence type="ECO:0000256" key="6">
    <source>
        <dbReference type="SAM" id="MobiDB-lite"/>
    </source>
</evidence>
<comment type="subcellular location">
    <subcellularLocation>
        <location evidence="1">Membrane</location>
        <topology evidence="1">Multi-pass membrane protein</topology>
    </subcellularLocation>
</comment>
<proteinExistence type="inferred from homology"/>
<evidence type="ECO:0000313" key="8">
    <source>
        <dbReference type="Proteomes" id="UP001412067"/>
    </source>
</evidence>
<evidence type="ECO:0000256" key="2">
    <source>
        <dbReference type="ARBA" id="ARBA00007322"/>
    </source>
</evidence>
<dbReference type="InterPro" id="IPR005344">
    <property type="entry name" value="TMEM33/Pom33"/>
</dbReference>
<dbReference type="Proteomes" id="UP001412067">
    <property type="component" value="Unassembled WGS sequence"/>
</dbReference>
<feature type="compositionally biased region" description="Low complexity" evidence="6">
    <location>
        <begin position="77"/>
        <end position="87"/>
    </location>
</feature>
<gene>
    <name evidence="7" type="ORF">KSP40_PGU014328</name>
</gene>
<dbReference type="Pfam" id="PF03661">
    <property type="entry name" value="TMEM33_Pom33"/>
    <property type="match status" value="1"/>
</dbReference>
<dbReference type="PANTHER" id="PTHR12703:SF4">
    <property type="entry name" value="TRANSMEMBRANE PROTEIN 33"/>
    <property type="match status" value="1"/>
</dbReference>
<keyword evidence="4" id="KW-1133">Transmembrane helix</keyword>
<evidence type="ECO:0000256" key="1">
    <source>
        <dbReference type="ARBA" id="ARBA00004141"/>
    </source>
</evidence>
<dbReference type="InterPro" id="IPR051645">
    <property type="entry name" value="PER33/POM33_regulator"/>
</dbReference>
<reference evidence="7 8" key="1">
    <citation type="journal article" date="2022" name="Nat. Plants">
        <title>Genomes of leafy and leafless Platanthera orchids illuminate the evolution of mycoheterotrophy.</title>
        <authorList>
            <person name="Li M.H."/>
            <person name="Liu K.W."/>
            <person name="Li Z."/>
            <person name="Lu H.C."/>
            <person name="Ye Q.L."/>
            <person name="Zhang D."/>
            <person name="Wang J.Y."/>
            <person name="Li Y.F."/>
            <person name="Zhong Z.M."/>
            <person name="Liu X."/>
            <person name="Yu X."/>
            <person name="Liu D.K."/>
            <person name="Tu X.D."/>
            <person name="Liu B."/>
            <person name="Hao Y."/>
            <person name="Liao X.Y."/>
            <person name="Jiang Y.T."/>
            <person name="Sun W.H."/>
            <person name="Chen J."/>
            <person name="Chen Y.Q."/>
            <person name="Ai Y."/>
            <person name="Zhai J.W."/>
            <person name="Wu S.S."/>
            <person name="Zhou Z."/>
            <person name="Hsiao Y.Y."/>
            <person name="Wu W.L."/>
            <person name="Chen Y.Y."/>
            <person name="Lin Y.F."/>
            <person name="Hsu J.L."/>
            <person name="Li C.Y."/>
            <person name="Wang Z.W."/>
            <person name="Zhao X."/>
            <person name="Zhong W.Y."/>
            <person name="Ma X.K."/>
            <person name="Ma L."/>
            <person name="Huang J."/>
            <person name="Chen G.Z."/>
            <person name="Huang M.Z."/>
            <person name="Huang L."/>
            <person name="Peng D.H."/>
            <person name="Luo Y.B."/>
            <person name="Zou S.Q."/>
            <person name="Chen S.P."/>
            <person name="Lan S."/>
            <person name="Tsai W.C."/>
            <person name="Van de Peer Y."/>
            <person name="Liu Z.J."/>
        </authorList>
    </citation>
    <scope>NUCLEOTIDE SEQUENCE [LARGE SCALE GENOMIC DNA]</scope>
    <source>
        <strain evidence="7">Lor288</strain>
    </source>
</reference>
<keyword evidence="8" id="KW-1185">Reference proteome</keyword>
<comment type="similarity">
    <text evidence="2">Belongs to the PER33/POM33 family.</text>
</comment>
<evidence type="ECO:0000256" key="4">
    <source>
        <dbReference type="ARBA" id="ARBA00022989"/>
    </source>
</evidence>
<protein>
    <submittedName>
        <fullName evidence="7">Uncharacterized protein</fullName>
    </submittedName>
</protein>
<keyword evidence="3" id="KW-0812">Transmembrane</keyword>
<keyword evidence="5" id="KW-0472">Membrane</keyword>
<accession>A0ABR2MMB5</accession>
<dbReference type="PANTHER" id="PTHR12703">
    <property type="entry name" value="TRANSMEMBRANE PROTEIN 33"/>
    <property type="match status" value="1"/>
</dbReference>
<evidence type="ECO:0000313" key="7">
    <source>
        <dbReference type="EMBL" id="KAK8965103.1"/>
    </source>
</evidence>
<comment type="caution">
    <text evidence="7">The sequence shown here is derived from an EMBL/GenBank/DDBJ whole genome shotgun (WGS) entry which is preliminary data.</text>
</comment>
<name>A0ABR2MMB5_9ASPA</name>
<feature type="compositionally biased region" description="Polar residues" evidence="6">
    <location>
        <begin position="96"/>
        <end position="115"/>
    </location>
</feature>
<organism evidence="7 8">
    <name type="scientific">Platanthera guangdongensis</name>
    <dbReference type="NCBI Taxonomy" id="2320717"/>
    <lineage>
        <taxon>Eukaryota</taxon>
        <taxon>Viridiplantae</taxon>
        <taxon>Streptophyta</taxon>
        <taxon>Embryophyta</taxon>
        <taxon>Tracheophyta</taxon>
        <taxon>Spermatophyta</taxon>
        <taxon>Magnoliopsida</taxon>
        <taxon>Liliopsida</taxon>
        <taxon>Asparagales</taxon>
        <taxon>Orchidaceae</taxon>
        <taxon>Orchidoideae</taxon>
        <taxon>Orchideae</taxon>
        <taxon>Orchidinae</taxon>
        <taxon>Platanthera</taxon>
    </lineage>
</organism>
<sequence length="342" mass="39372">MGDEHDGVGSQMAKMAAAAAYDYDGDPRWSEYWSNVLIPSHMIARLDVVDHYKRKFYQRFVDPDFSVETISSDSVSGSARVSSRSSSTPTREQRRPQSSGPRAGTSATPGRSSNSFQLDKQTIHFSVNAWVLIVALLGILPLVPRNLSYKAFRLSLLGTALRSFYSLYTLYGKPSSWNLSAVQTWFQSIIATKDFIHFMYCLMLVSSRLHFRIALIPVMCWSVENVAKYLRRNFYRSLFYRRYLDQACVWVESNSTTLNIVSSNTEIALGFLLIISLFSWQRSILQTFMYWQLLKLMFHAPATARFHRTIWVKIGRTANPYTSHYAPFLSAPITAIQRWWLW</sequence>
<evidence type="ECO:0000256" key="3">
    <source>
        <dbReference type="ARBA" id="ARBA00022692"/>
    </source>
</evidence>
<feature type="region of interest" description="Disordered" evidence="6">
    <location>
        <begin position="77"/>
        <end position="115"/>
    </location>
</feature>
<evidence type="ECO:0000256" key="5">
    <source>
        <dbReference type="ARBA" id="ARBA00023136"/>
    </source>
</evidence>
<dbReference type="EMBL" id="JBBWWR010000006">
    <property type="protein sequence ID" value="KAK8965103.1"/>
    <property type="molecule type" value="Genomic_DNA"/>
</dbReference>